<dbReference type="RefSeq" id="WP_272436647.1">
    <property type="nucleotide sequence ID" value="NZ_JAMQKB010000008.1"/>
</dbReference>
<feature type="transmembrane region" description="Helical" evidence="1">
    <location>
        <begin position="96"/>
        <end position="116"/>
    </location>
</feature>
<keyword evidence="4" id="KW-1185">Reference proteome</keyword>
<keyword evidence="1" id="KW-0472">Membrane</keyword>
<keyword evidence="1" id="KW-0812">Transmembrane</keyword>
<dbReference type="EMBL" id="JAMQKB010000008">
    <property type="protein sequence ID" value="MDC3424846.1"/>
    <property type="molecule type" value="Genomic_DNA"/>
</dbReference>
<evidence type="ECO:0000256" key="1">
    <source>
        <dbReference type="SAM" id="Phobius"/>
    </source>
</evidence>
<name>A0A9X3WVI2_9BACI</name>
<evidence type="ECO:0000259" key="2">
    <source>
        <dbReference type="Pfam" id="PF12164"/>
    </source>
</evidence>
<proteinExistence type="predicted"/>
<dbReference type="InterPro" id="IPR038548">
    <property type="entry name" value="SporV_AA_N_sf"/>
</dbReference>
<dbReference type="Pfam" id="PF12164">
    <property type="entry name" value="SporV_AA"/>
    <property type="match status" value="1"/>
</dbReference>
<reference evidence="3" key="1">
    <citation type="submission" date="2022-06" db="EMBL/GenBank/DDBJ databases">
        <title>Aquibacillus sp. a new bacterium isolated from soil saline samples.</title>
        <authorList>
            <person name="Galisteo C."/>
            <person name="De La Haba R."/>
            <person name="Sanchez-Porro C."/>
            <person name="Ventosa A."/>
        </authorList>
    </citation>
    <scope>NUCLEOTIDE SEQUENCE</scope>
    <source>
        <strain evidence="3">3ASR75-11</strain>
    </source>
</reference>
<dbReference type="Gene3D" id="2.60.480.10">
    <property type="entry name" value="eubacterium ventriosum atcc domain"/>
    <property type="match status" value="1"/>
</dbReference>
<accession>A0A9X3WVI2</accession>
<comment type="caution">
    <text evidence="3">The sequence shown here is derived from an EMBL/GenBank/DDBJ whole genome shotgun (WGS) entry which is preliminary data.</text>
</comment>
<feature type="transmembrane region" description="Helical" evidence="1">
    <location>
        <begin position="144"/>
        <end position="166"/>
    </location>
</feature>
<evidence type="ECO:0000313" key="4">
    <source>
        <dbReference type="Proteomes" id="UP001145050"/>
    </source>
</evidence>
<protein>
    <submittedName>
        <fullName evidence="3">Stage V sporulation protein AA</fullName>
    </submittedName>
</protein>
<gene>
    <name evidence="3" type="ORF">NC797_10020</name>
</gene>
<keyword evidence="1" id="KW-1133">Transmembrane helix</keyword>
<dbReference type="Proteomes" id="UP001145050">
    <property type="component" value="Unassembled WGS sequence"/>
</dbReference>
<dbReference type="InterPro" id="IPR021997">
    <property type="entry name" value="SporV_AA"/>
</dbReference>
<organism evidence="3 4">
    <name type="scientific">Terrihalobacillus insolitus</name>
    <dbReference type="NCBI Taxonomy" id="2950438"/>
    <lineage>
        <taxon>Bacteria</taxon>
        <taxon>Bacillati</taxon>
        <taxon>Bacillota</taxon>
        <taxon>Bacilli</taxon>
        <taxon>Bacillales</taxon>
        <taxon>Bacillaceae</taxon>
        <taxon>Terrihalobacillus</taxon>
    </lineage>
</organism>
<evidence type="ECO:0000313" key="3">
    <source>
        <dbReference type="EMBL" id="MDC3424846.1"/>
    </source>
</evidence>
<feature type="domain" description="Stage V sporulation protein AA" evidence="2">
    <location>
        <begin position="3"/>
        <end position="89"/>
    </location>
</feature>
<sequence length="206" mass="24059">MGEIVYLRMKKKLEVKQGTNILLKDIAWISGSEQVLQSIRDQHIYQVKETDHNLAILDSFMLVDQLVKKFPSFEFQQLGPSETIIKIVKNSIKKPSIFLVSVIWLLLFIGAAMAIMNFHYDVSMQEVQQNLHYLLTGDKVTNPLWLQVPYSIGLGIGMILFFNHLFKKRFNEEPSPLEIEMHKYQQELDSYVTYHENELNKKDVIK</sequence>
<dbReference type="AlphaFoldDB" id="A0A9X3WVI2"/>